<dbReference type="Gene3D" id="2.60.40.10">
    <property type="entry name" value="Immunoglobulins"/>
    <property type="match status" value="1"/>
</dbReference>
<dbReference type="InterPro" id="IPR017853">
    <property type="entry name" value="GH"/>
</dbReference>
<dbReference type="NCBIfam" id="NF041610">
    <property type="entry name" value="alph_arabinopyran"/>
    <property type="match status" value="1"/>
</dbReference>
<dbReference type="InterPro" id="IPR036881">
    <property type="entry name" value="Glyco_hydro_3_C_sf"/>
</dbReference>
<evidence type="ECO:0000259" key="5">
    <source>
        <dbReference type="SMART" id="SM01217"/>
    </source>
</evidence>
<dbReference type="SUPFAM" id="SSF52279">
    <property type="entry name" value="Beta-D-glucan exohydrolase, C-terminal domain"/>
    <property type="match status" value="1"/>
</dbReference>
<comment type="caution">
    <text evidence="6">The sequence shown here is derived from an EMBL/GenBank/DDBJ whole genome shotgun (WGS) entry which is preliminary data.</text>
</comment>
<evidence type="ECO:0000313" key="6">
    <source>
        <dbReference type="EMBL" id="MFD0704695.1"/>
    </source>
</evidence>
<dbReference type="Pfam" id="PF01915">
    <property type="entry name" value="Glyco_hydro_3_C"/>
    <property type="match status" value="1"/>
</dbReference>
<dbReference type="PRINTS" id="PR00133">
    <property type="entry name" value="GLHYDRLASE3"/>
</dbReference>
<evidence type="ECO:0000256" key="3">
    <source>
        <dbReference type="ARBA" id="ARBA00023277"/>
    </source>
</evidence>
<evidence type="ECO:0000313" key="7">
    <source>
        <dbReference type="Proteomes" id="UP001597036"/>
    </source>
</evidence>
<keyword evidence="3" id="KW-0119">Carbohydrate metabolism</keyword>
<evidence type="ECO:0000256" key="2">
    <source>
        <dbReference type="ARBA" id="ARBA00022801"/>
    </source>
</evidence>
<keyword evidence="7" id="KW-1185">Reference proteome</keyword>
<gene>
    <name evidence="6" type="ORF">ACFQY8_02880</name>
</gene>
<dbReference type="Proteomes" id="UP001597036">
    <property type="component" value="Unassembled WGS sequence"/>
</dbReference>
<dbReference type="Gene3D" id="3.40.50.1700">
    <property type="entry name" value="Glycoside hydrolase family 3 C-terminal domain"/>
    <property type="match status" value="1"/>
</dbReference>
<dbReference type="Gene3D" id="3.20.20.300">
    <property type="entry name" value="Glycoside hydrolase, family 3, N-terminal domain"/>
    <property type="match status" value="1"/>
</dbReference>
<dbReference type="InterPro" id="IPR026891">
    <property type="entry name" value="Fn3-like"/>
</dbReference>
<dbReference type="PANTHER" id="PTHR42715">
    <property type="entry name" value="BETA-GLUCOSIDASE"/>
    <property type="match status" value="1"/>
</dbReference>
<sequence length="759" mass="82970">MENSMTNAANDVNTISVKDLTLEEKASLTSGGDAWHFQKIDRLGVPGYMLTDGPHGLRKENSETAALDMANTVPATCFPPAAGMSSTWNPDLVREVGKAMGEECVQEKVAVILGPGVNIKRNPLGGRSFEYWSEDPYLAGHEAVGIVEGVQSQGVGTSLKHFAANNQETDRLRINARITERTLREIYLPAFEHIVKTAQPWTVMCAYNRLNGVFGSENRWLLTDVLRNEWGFKGIVMSDWGAVHDRAAALNAGLNLEMPPSYTDDEVVIAVKNGAISEEQIDMMAQGMLELTAKAEEAMSREGFVFDVDEHHRVARRAAQESIVLLKNEDKLLPFAPNAHVAVIGEFARTPRYQGGGSSHINPTKMTTILDELDERGSHYTFAPGFTLDNSLQDAALTQEALEAAKSADVVLFCMGLPEAEESEGFDRTHLDMPAKQLELLSYVAKVNSNVAVALSNGSAVQMNPWQDDAKAVLETWLLGQAGGSAVVDVVFGDANPSGKLAQSFPLDIKDDPSMVNWPGGEQTVDYGEGVFVGYRYYDTFDVDVAYPFGFGLSYSTFDILDVKVEATSDTTALVHAMVKNTSSVDGAQVVQVYVNPADTTPVQRPVHELKGFKKVFLKAGELAEVEIGLDSRAFAYWSEKSNNWRVVKGTYGVEVATSSRDIVSRETIALEGDHYYAPLNEWSNYGEFKADLFGAKAVEHMIELGRAGELPAIPEDNLGVQMFLESMPVNSMAVLFGKDGKKLTQFLLEDYAAERANG</sequence>
<proteinExistence type="inferred from homology"/>
<dbReference type="EC" id="3.2.1.-" evidence="6"/>
<dbReference type="PROSITE" id="PS00775">
    <property type="entry name" value="GLYCOSYL_HYDROL_F3"/>
    <property type="match status" value="1"/>
</dbReference>
<feature type="domain" description="Fibronectin type III-like" evidence="5">
    <location>
        <begin position="589"/>
        <end position="660"/>
    </location>
</feature>
<dbReference type="RefSeq" id="WP_377938411.1">
    <property type="nucleotide sequence ID" value="NZ_JBHTHQ010000013.1"/>
</dbReference>
<dbReference type="InterPro" id="IPR036962">
    <property type="entry name" value="Glyco_hydro_3_N_sf"/>
</dbReference>
<dbReference type="InterPro" id="IPR048100">
    <property type="entry name" value="Alph_arabinopyran"/>
</dbReference>
<evidence type="ECO:0000256" key="1">
    <source>
        <dbReference type="ARBA" id="ARBA00005336"/>
    </source>
</evidence>
<accession>A0ABW2Y5R2</accession>
<dbReference type="GO" id="GO:0016798">
    <property type="term" value="F:hydrolase activity, acting on glycosyl bonds"/>
    <property type="evidence" value="ECO:0007669"/>
    <property type="project" value="UniProtKB-KW"/>
</dbReference>
<dbReference type="InterPro" id="IPR019800">
    <property type="entry name" value="Glyco_hydro_3_AS"/>
</dbReference>
<dbReference type="SUPFAM" id="SSF51445">
    <property type="entry name" value="(Trans)glycosidases"/>
    <property type="match status" value="1"/>
</dbReference>
<keyword evidence="4 6" id="KW-0326">Glycosidase</keyword>
<dbReference type="Pfam" id="PF14310">
    <property type="entry name" value="Fn3-like"/>
    <property type="match status" value="1"/>
</dbReference>
<reference evidence="7" key="1">
    <citation type="journal article" date="2019" name="Int. J. Syst. Evol. Microbiol.">
        <title>The Global Catalogue of Microorganisms (GCM) 10K type strain sequencing project: providing services to taxonomists for standard genome sequencing and annotation.</title>
        <authorList>
            <consortium name="The Broad Institute Genomics Platform"/>
            <consortium name="The Broad Institute Genome Sequencing Center for Infectious Disease"/>
            <person name="Wu L."/>
            <person name="Ma J."/>
        </authorList>
    </citation>
    <scope>NUCLEOTIDE SEQUENCE [LARGE SCALE GENOMIC DNA]</scope>
    <source>
        <strain evidence="7">CCM 8604</strain>
    </source>
</reference>
<dbReference type="EMBL" id="JBHTHQ010000013">
    <property type="protein sequence ID" value="MFD0704695.1"/>
    <property type="molecule type" value="Genomic_DNA"/>
</dbReference>
<dbReference type="InterPro" id="IPR001764">
    <property type="entry name" value="Glyco_hydro_3_N"/>
</dbReference>
<dbReference type="Pfam" id="PF00933">
    <property type="entry name" value="Glyco_hydro_3"/>
    <property type="match status" value="1"/>
</dbReference>
<dbReference type="PANTHER" id="PTHR42715:SF10">
    <property type="entry name" value="BETA-GLUCOSIDASE"/>
    <property type="match status" value="1"/>
</dbReference>
<name>A0ABW2Y5R2_9BIFI</name>
<evidence type="ECO:0000256" key="4">
    <source>
        <dbReference type="RuleBase" id="RU361161"/>
    </source>
</evidence>
<comment type="similarity">
    <text evidence="1 4">Belongs to the glycosyl hydrolase 3 family.</text>
</comment>
<dbReference type="InterPro" id="IPR050288">
    <property type="entry name" value="Cellulose_deg_GH3"/>
</dbReference>
<dbReference type="SMART" id="SM01217">
    <property type="entry name" value="Fn3_like"/>
    <property type="match status" value="1"/>
</dbReference>
<protein>
    <submittedName>
        <fullName evidence="6">Exo-alpha-(1-&gt;6)-L-arabinopyranosidase</fullName>
        <ecNumber evidence="6">3.2.1.-</ecNumber>
    </submittedName>
</protein>
<keyword evidence="2 4" id="KW-0378">Hydrolase</keyword>
<dbReference type="InterPro" id="IPR013783">
    <property type="entry name" value="Ig-like_fold"/>
</dbReference>
<dbReference type="InterPro" id="IPR002772">
    <property type="entry name" value="Glyco_hydro_3_C"/>
</dbReference>
<organism evidence="6 7">
    <name type="scientific">Alloscardovia venturai</name>
    <dbReference type="NCBI Taxonomy" id="1769421"/>
    <lineage>
        <taxon>Bacteria</taxon>
        <taxon>Bacillati</taxon>
        <taxon>Actinomycetota</taxon>
        <taxon>Actinomycetes</taxon>
        <taxon>Bifidobacteriales</taxon>
        <taxon>Bifidobacteriaceae</taxon>
        <taxon>Alloscardovia</taxon>
    </lineage>
</organism>